<accession>A0A0E9RUR2</accession>
<organism evidence="1">
    <name type="scientific">Anguilla anguilla</name>
    <name type="common">European freshwater eel</name>
    <name type="synonym">Muraena anguilla</name>
    <dbReference type="NCBI Taxonomy" id="7936"/>
    <lineage>
        <taxon>Eukaryota</taxon>
        <taxon>Metazoa</taxon>
        <taxon>Chordata</taxon>
        <taxon>Craniata</taxon>
        <taxon>Vertebrata</taxon>
        <taxon>Euteleostomi</taxon>
        <taxon>Actinopterygii</taxon>
        <taxon>Neopterygii</taxon>
        <taxon>Teleostei</taxon>
        <taxon>Anguilliformes</taxon>
        <taxon>Anguillidae</taxon>
        <taxon>Anguilla</taxon>
    </lineage>
</organism>
<name>A0A0E9RUR2_ANGAN</name>
<proteinExistence type="predicted"/>
<sequence length="16" mass="1848">MIRITNLDPIALSYEV</sequence>
<protein>
    <submittedName>
        <fullName evidence="1">Uncharacterized protein</fullName>
    </submittedName>
</protein>
<dbReference type="AlphaFoldDB" id="A0A0E9RUR2"/>
<dbReference type="EMBL" id="GBXM01075733">
    <property type="protein sequence ID" value="JAH32844.1"/>
    <property type="molecule type" value="Transcribed_RNA"/>
</dbReference>
<reference evidence="1" key="2">
    <citation type="journal article" date="2015" name="Fish Shellfish Immunol.">
        <title>Early steps in the European eel (Anguilla anguilla)-Vibrio vulnificus interaction in the gills: Role of the RtxA13 toxin.</title>
        <authorList>
            <person name="Callol A."/>
            <person name="Pajuelo D."/>
            <person name="Ebbesson L."/>
            <person name="Teles M."/>
            <person name="MacKenzie S."/>
            <person name="Amaro C."/>
        </authorList>
    </citation>
    <scope>NUCLEOTIDE SEQUENCE</scope>
</reference>
<reference evidence="1" key="1">
    <citation type="submission" date="2014-11" db="EMBL/GenBank/DDBJ databases">
        <authorList>
            <person name="Amaro Gonzalez C."/>
        </authorList>
    </citation>
    <scope>NUCLEOTIDE SEQUENCE</scope>
</reference>
<evidence type="ECO:0000313" key="1">
    <source>
        <dbReference type="EMBL" id="JAH32844.1"/>
    </source>
</evidence>